<evidence type="ECO:0000313" key="3">
    <source>
        <dbReference type="Proteomes" id="UP000698800"/>
    </source>
</evidence>
<dbReference type="AlphaFoldDB" id="A0A9P8I7Z2"/>
<dbReference type="Proteomes" id="UP000698800">
    <property type="component" value="Unassembled WGS sequence"/>
</dbReference>
<proteinExistence type="predicted"/>
<comment type="caution">
    <text evidence="2">The sequence shown here is derived from an EMBL/GenBank/DDBJ whole genome shotgun (WGS) entry which is preliminary data.</text>
</comment>
<dbReference type="OrthoDB" id="427518at2759"/>
<accession>A0A9P8I7Z2</accession>
<dbReference type="EMBL" id="JAGHQL010000057">
    <property type="protein sequence ID" value="KAH0542301.1"/>
    <property type="molecule type" value="Genomic_DNA"/>
</dbReference>
<gene>
    <name evidence="2" type="ORF">FGG08_003328</name>
</gene>
<name>A0A9P8I7Z2_9PEZI</name>
<sequence>MGRTFLDLFKSTNKENLKDLQEKSEKLSGLGRAFPNLLRRRAETSEAKEKIELTCFFEELPLKAIGIIVPEESACLPGYESLSIHADHSGMCKFRGRSDGGYRRVSGVLARWARELETSPKNEISPQNEESPENEKSPQKEGSPGNQELPGYEEPTVSTLANKMRGSSLS</sequence>
<keyword evidence="3" id="KW-1185">Reference proteome</keyword>
<protein>
    <submittedName>
        <fullName evidence="2">Uncharacterized protein</fullName>
    </submittedName>
</protein>
<reference evidence="2" key="1">
    <citation type="submission" date="2021-03" db="EMBL/GenBank/DDBJ databases">
        <title>Comparative genomics and phylogenomic investigation of the class Geoglossomycetes provide insights into ecological specialization and systematics.</title>
        <authorList>
            <person name="Melie T."/>
            <person name="Pirro S."/>
            <person name="Miller A.N."/>
            <person name="Quandt A."/>
        </authorList>
    </citation>
    <scope>NUCLEOTIDE SEQUENCE</scope>
    <source>
        <strain evidence="2">GBOQ0MN5Z8</strain>
    </source>
</reference>
<evidence type="ECO:0000256" key="1">
    <source>
        <dbReference type="SAM" id="MobiDB-lite"/>
    </source>
</evidence>
<organism evidence="2 3">
    <name type="scientific">Glutinoglossum americanum</name>
    <dbReference type="NCBI Taxonomy" id="1670608"/>
    <lineage>
        <taxon>Eukaryota</taxon>
        <taxon>Fungi</taxon>
        <taxon>Dikarya</taxon>
        <taxon>Ascomycota</taxon>
        <taxon>Pezizomycotina</taxon>
        <taxon>Geoglossomycetes</taxon>
        <taxon>Geoglossales</taxon>
        <taxon>Geoglossaceae</taxon>
        <taxon>Glutinoglossum</taxon>
    </lineage>
</organism>
<evidence type="ECO:0000313" key="2">
    <source>
        <dbReference type="EMBL" id="KAH0542301.1"/>
    </source>
</evidence>
<feature type="compositionally biased region" description="Polar residues" evidence="1">
    <location>
        <begin position="156"/>
        <end position="170"/>
    </location>
</feature>
<feature type="region of interest" description="Disordered" evidence="1">
    <location>
        <begin position="117"/>
        <end position="170"/>
    </location>
</feature>